<dbReference type="InterPro" id="IPR015943">
    <property type="entry name" value="WD40/YVTN_repeat-like_dom_sf"/>
</dbReference>
<dbReference type="Proteomes" id="UP000800040">
    <property type="component" value="Unassembled WGS sequence"/>
</dbReference>
<dbReference type="Gene3D" id="2.130.10.10">
    <property type="entry name" value="YVTN repeat-like/Quinoprotein amine dehydrogenase"/>
    <property type="match status" value="1"/>
</dbReference>
<keyword evidence="2" id="KW-1185">Reference proteome</keyword>
<accession>A0A6A5K0B9</accession>
<dbReference type="AlphaFoldDB" id="A0A6A5K0B9"/>
<protein>
    <submittedName>
        <fullName evidence="1">Uncharacterized protein</fullName>
    </submittedName>
</protein>
<evidence type="ECO:0000313" key="1">
    <source>
        <dbReference type="EMBL" id="KAF1830131.1"/>
    </source>
</evidence>
<evidence type="ECO:0000313" key="2">
    <source>
        <dbReference type="Proteomes" id="UP000800040"/>
    </source>
</evidence>
<dbReference type="InterPro" id="IPR036322">
    <property type="entry name" value="WD40_repeat_dom_sf"/>
</dbReference>
<feature type="non-terminal residue" evidence="1">
    <location>
        <position position="1"/>
    </location>
</feature>
<sequence>VKPASDDRTVRVWETATGGCRSVLERLSTPVSAVVFSPDGRTLHTNAGDLSLPLDLAPFPPILQIQESSSLIVEGQWVLYQTQRFLWLPPEYRNCTTAVCRYIVSLGCTSGRVALLSYFKTKLS</sequence>
<dbReference type="OrthoDB" id="538223at2759"/>
<proteinExistence type="predicted"/>
<reference evidence="1" key="1">
    <citation type="submission" date="2020-01" db="EMBL/GenBank/DDBJ databases">
        <authorList>
            <consortium name="DOE Joint Genome Institute"/>
            <person name="Haridas S."/>
            <person name="Albert R."/>
            <person name="Binder M."/>
            <person name="Bloem J."/>
            <person name="Labutti K."/>
            <person name="Salamov A."/>
            <person name="Andreopoulos B."/>
            <person name="Baker S.E."/>
            <person name="Barry K."/>
            <person name="Bills G."/>
            <person name="Bluhm B.H."/>
            <person name="Cannon C."/>
            <person name="Castanera R."/>
            <person name="Culley D.E."/>
            <person name="Daum C."/>
            <person name="Ezra D."/>
            <person name="Gonzalez J.B."/>
            <person name="Henrissat B."/>
            <person name="Kuo A."/>
            <person name="Liang C."/>
            <person name="Lipzen A."/>
            <person name="Lutzoni F."/>
            <person name="Magnuson J."/>
            <person name="Mondo S."/>
            <person name="Nolan M."/>
            <person name="Ohm R."/>
            <person name="Pangilinan J."/>
            <person name="Park H.-J."/>
            <person name="Ramirez L."/>
            <person name="Alfaro M."/>
            <person name="Sun H."/>
            <person name="Tritt A."/>
            <person name="Yoshinaga Y."/>
            <person name="Zwiers L.-H."/>
            <person name="Turgeon B.G."/>
            <person name="Goodwin S.B."/>
            <person name="Spatafora J.W."/>
            <person name="Crous P.W."/>
            <person name="Grigoriev I.V."/>
        </authorList>
    </citation>
    <scope>NUCLEOTIDE SEQUENCE</scope>
    <source>
        <strain evidence="1">P77</strain>
    </source>
</reference>
<name>A0A6A5K0B9_9PLEO</name>
<organism evidence="1 2">
    <name type="scientific">Decorospora gaudefroyi</name>
    <dbReference type="NCBI Taxonomy" id="184978"/>
    <lineage>
        <taxon>Eukaryota</taxon>
        <taxon>Fungi</taxon>
        <taxon>Dikarya</taxon>
        <taxon>Ascomycota</taxon>
        <taxon>Pezizomycotina</taxon>
        <taxon>Dothideomycetes</taxon>
        <taxon>Pleosporomycetidae</taxon>
        <taxon>Pleosporales</taxon>
        <taxon>Pleosporineae</taxon>
        <taxon>Pleosporaceae</taxon>
        <taxon>Decorospora</taxon>
    </lineage>
</organism>
<dbReference type="EMBL" id="ML975409">
    <property type="protein sequence ID" value="KAF1830131.1"/>
    <property type="molecule type" value="Genomic_DNA"/>
</dbReference>
<dbReference type="SUPFAM" id="SSF50978">
    <property type="entry name" value="WD40 repeat-like"/>
    <property type="match status" value="1"/>
</dbReference>
<gene>
    <name evidence="1" type="ORF">BDW02DRAFT_508350</name>
</gene>